<name>A0A2M7BFL5_9BACT</name>
<gene>
    <name evidence="2" type="ORF">COS55_00880</name>
</gene>
<sequence length="90" mass="10464">MKIFVEDIKEHLGHYLALVFILAFGVGALVFFQRTPQMQIISAFLTACFYVLWGVVHHYIEKDLHIRVVIEYITVALLGFLILWSIIIRT</sequence>
<feature type="transmembrane region" description="Helical" evidence="1">
    <location>
        <begin position="38"/>
        <end position="56"/>
    </location>
</feature>
<reference evidence="3" key="1">
    <citation type="submission" date="2017-09" db="EMBL/GenBank/DDBJ databases">
        <title>Depth-based differentiation of microbial function through sediment-hosted aquifers and enrichment of novel symbionts in the deep terrestrial subsurface.</title>
        <authorList>
            <person name="Probst A.J."/>
            <person name="Ladd B."/>
            <person name="Jarett J.K."/>
            <person name="Geller-Mcgrath D.E."/>
            <person name="Sieber C.M.K."/>
            <person name="Emerson J.B."/>
            <person name="Anantharaman K."/>
            <person name="Thomas B.C."/>
            <person name="Malmstrom R."/>
            <person name="Stieglmeier M."/>
            <person name="Klingl A."/>
            <person name="Woyke T."/>
            <person name="Ryan C.M."/>
            <person name="Banfield J.F."/>
        </authorList>
    </citation>
    <scope>NUCLEOTIDE SEQUENCE [LARGE SCALE GENOMIC DNA]</scope>
</reference>
<evidence type="ECO:0000313" key="3">
    <source>
        <dbReference type="Proteomes" id="UP000230399"/>
    </source>
</evidence>
<dbReference type="AlphaFoldDB" id="A0A2M7BFL5"/>
<organism evidence="2 3">
    <name type="scientific">Candidatus Shapirobacteria bacterium CG03_land_8_20_14_0_80_40_19</name>
    <dbReference type="NCBI Taxonomy" id="1974880"/>
    <lineage>
        <taxon>Bacteria</taxon>
        <taxon>Candidatus Shapironibacteriota</taxon>
    </lineage>
</organism>
<feature type="transmembrane region" description="Helical" evidence="1">
    <location>
        <begin position="12"/>
        <end position="32"/>
    </location>
</feature>
<dbReference type="EMBL" id="PEVD01000012">
    <property type="protein sequence ID" value="PIV01876.1"/>
    <property type="molecule type" value="Genomic_DNA"/>
</dbReference>
<accession>A0A2M7BFL5</accession>
<dbReference type="Proteomes" id="UP000230399">
    <property type="component" value="Unassembled WGS sequence"/>
</dbReference>
<evidence type="ECO:0000256" key="1">
    <source>
        <dbReference type="SAM" id="Phobius"/>
    </source>
</evidence>
<keyword evidence="1" id="KW-0472">Membrane</keyword>
<keyword evidence="1" id="KW-0812">Transmembrane</keyword>
<protein>
    <submittedName>
        <fullName evidence="2">Uncharacterized protein</fullName>
    </submittedName>
</protein>
<proteinExistence type="predicted"/>
<keyword evidence="1" id="KW-1133">Transmembrane helix</keyword>
<comment type="caution">
    <text evidence="2">The sequence shown here is derived from an EMBL/GenBank/DDBJ whole genome shotgun (WGS) entry which is preliminary data.</text>
</comment>
<evidence type="ECO:0000313" key="2">
    <source>
        <dbReference type="EMBL" id="PIV01876.1"/>
    </source>
</evidence>
<feature type="transmembrane region" description="Helical" evidence="1">
    <location>
        <begin position="68"/>
        <end position="88"/>
    </location>
</feature>